<evidence type="ECO:0000313" key="3">
    <source>
        <dbReference type="EMBL" id="TGD20449.1"/>
    </source>
</evidence>
<comment type="caution">
    <text evidence="3">The sequence shown here is derived from an EMBL/GenBank/DDBJ whole genome shotgun (WGS) entry which is preliminary data.</text>
</comment>
<dbReference type="Pfam" id="PF00990">
    <property type="entry name" value="GGDEF"/>
    <property type="match status" value="1"/>
</dbReference>
<dbReference type="PANTHER" id="PTHR45138">
    <property type="entry name" value="REGULATORY COMPONENTS OF SENSORY TRANSDUCTION SYSTEM"/>
    <property type="match status" value="1"/>
</dbReference>
<keyword evidence="1" id="KW-0812">Transmembrane</keyword>
<feature type="transmembrane region" description="Helical" evidence="1">
    <location>
        <begin position="181"/>
        <end position="200"/>
    </location>
</feature>
<feature type="domain" description="GGDEF" evidence="2">
    <location>
        <begin position="242"/>
        <end position="376"/>
    </location>
</feature>
<dbReference type="GO" id="GO:0005886">
    <property type="term" value="C:plasma membrane"/>
    <property type="evidence" value="ECO:0007669"/>
    <property type="project" value="TreeGrafter"/>
</dbReference>
<keyword evidence="1" id="KW-0472">Membrane</keyword>
<dbReference type="PROSITE" id="PS50887">
    <property type="entry name" value="GGDEF"/>
    <property type="match status" value="1"/>
</dbReference>
<dbReference type="FunFam" id="3.30.70.270:FF:000001">
    <property type="entry name" value="Diguanylate cyclase domain protein"/>
    <property type="match status" value="1"/>
</dbReference>
<feature type="transmembrane region" description="Helical" evidence="1">
    <location>
        <begin position="82"/>
        <end position="110"/>
    </location>
</feature>
<dbReference type="SUPFAM" id="SSF55073">
    <property type="entry name" value="Nucleotide cyclase"/>
    <property type="match status" value="1"/>
</dbReference>
<accession>A0A4Z0JEJ8</accession>
<dbReference type="GO" id="GO:0043709">
    <property type="term" value="P:cell adhesion involved in single-species biofilm formation"/>
    <property type="evidence" value="ECO:0007669"/>
    <property type="project" value="TreeGrafter"/>
</dbReference>
<feature type="transmembrane region" description="Helical" evidence="1">
    <location>
        <begin position="116"/>
        <end position="134"/>
    </location>
</feature>
<dbReference type="Proteomes" id="UP000297348">
    <property type="component" value="Unassembled WGS sequence"/>
</dbReference>
<feature type="transmembrane region" description="Helical" evidence="1">
    <location>
        <begin position="51"/>
        <end position="70"/>
    </location>
</feature>
<name>A0A4Z0JEJ8_9LACO</name>
<dbReference type="GO" id="GO:0052621">
    <property type="term" value="F:diguanylate cyclase activity"/>
    <property type="evidence" value="ECO:0007669"/>
    <property type="project" value="TreeGrafter"/>
</dbReference>
<dbReference type="NCBIfam" id="TIGR00254">
    <property type="entry name" value="GGDEF"/>
    <property type="match status" value="1"/>
</dbReference>
<dbReference type="InterPro" id="IPR029787">
    <property type="entry name" value="Nucleotide_cyclase"/>
</dbReference>
<evidence type="ECO:0000256" key="1">
    <source>
        <dbReference type="SAM" id="Phobius"/>
    </source>
</evidence>
<dbReference type="Gene3D" id="3.30.70.270">
    <property type="match status" value="1"/>
</dbReference>
<keyword evidence="4" id="KW-1185">Reference proteome</keyword>
<feature type="transmembrane region" description="Helical" evidence="1">
    <location>
        <begin position="146"/>
        <end position="166"/>
    </location>
</feature>
<dbReference type="InterPro" id="IPR050469">
    <property type="entry name" value="Diguanylate_Cyclase"/>
</dbReference>
<dbReference type="CDD" id="cd01949">
    <property type="entry name" value="GGDEF"/>
    <property type="match status" value="1"/>
</dbReference>
<reference evidence="3 4" key="1">
    <citation type="submission" date="2018-10" db="EMBL/GenBank/DDBJ databases">
        <title>Lactobacillus sp. R7 and Lactobacillus sp. R19 isolated from fermented mustard green product of Taiwan.</title>
        <authorList>
            <person name="Lin S.-T."/>
        </authorList>
    </citation>
    <scope>NUCLEOTIDE SEQUENCE [LARGE SCALE GENOMIC DNA]</scope>
    <source>
        <strain evidence="3 4">BCRC 81129</strain>
    </source>
</reference>
<dbReference type="InterPro" id="IPR043128">
    <property type="entry name" value="Rev_trsase/Diguanyl_cyclase"/>
</dbReference>
<organism evidence="3 4">
    <name type="scientific">Levilactobacillus suantsaiihabitans</name>
    <dbReference type="NCBI Taxonomy" id="2487722"/>
    <lineage>
        <taxon>Bacteria</taxon>
        <taxon>Bacillati</taxon>
        <taxon>Bacillota</taxon>
        <taxon>Bacilli</taxon>
        <taxon>Lactobacillales</taxon>
        <taxon>Lactobacillaceae</taxon>
        <taxon>Levilactobacillus</taxon>
    </lineage>
</organism>
<dbReference type="RefSeq" id="WP_135367018.1">
    <property type="nucleotide sequence ID" value="NZ_RKLX01000001.1"/>
</dbReference>
<sequence>MTWSHWQVPPFVTSVFFVLGVFTLYWVSYNWIASWARTHRLRIAEETINTWYGILYMVVFAFSIQTLVVGTHISWQFMNFQLIAVIFCAYFLKIHMPVYSLFPILLVYMVFNGSLVYWQSWGHALTLMTFFIVLNQVRNRFYSKRYAALMYMAVGIPFGGLLWLWMKLKFDFSWMTFWQEWLYLVIFEALLYVYVSMLMHDTELKLRLAKFASHDALTQTRNFAAYTESVSYLFKESQTSNRPMAMMMFDIDHFKHFNDTYGHAVGDEVLQQVATTVQTVLAENDPRLRLYRTGGEEFNVLFPGYDLEATQRIVNQAFQAVNHMNIHTAKTVIHVSISVGVSEIIDKDQSPLDFYNRVDHNLYQSKRNGRMQITAG</sequence>
<dbReference type="OrthoDB" id="9759607at2"/>
<dbReference type="SMART" id="SM00267">
    <property type="entry name" value="GGDEF"/>
    <property type="match status" value="1"/>
</dbReference>
<proteinExistence type="predicted"/>
<feature type="transmembrane region" description="Helical" evidence="1">
    <location>
        <begin position="12"/>
        <end position="31"/>
    </location>
</feature>
<dbReference type="InterPro" id="IPR000160">
    <property type="entry name" value="GGDEF_dom"/>
</dbReference>
<dbReference type="GO" id="GO:1902201">
    <property type="term" value="P:negative regulation of bacterial-type flagellum-dependent cell motility"/>
    <property type="evidence" value="ECO:0007669"/>
    <property type="project" value="TreeGrafter"/>
</dbReference>
<dbReference type="EMBL" id="RKLX01000001">
    <property type="protein sequence ID" value="TGD20449.1"/>
    <property type="molecule type" value="Genomic_DNA"/>
</dbReference>
<protein>
    <submittedName>
        <fullName evidence="3">GGDEF domain-containing protein</fullName>
    </submittedName>
</protein>
<evidence type="ECO:0000313" key="4">
    <source>
        <dbReference type="Proteomes" id="UP000297348"/>
    </source>
</evidence>
<evidence type="ECO:0000259" key="2">
    <source>
        <dbReference type="PROSITE" id="PS50887"/>
    </source>
</evidence>
<dbReference type="AlphaFoldDB" id="A0A4Z0JEJ8"/>
<gene>
    <name evidence="3" type="ORF">EGT51_01480</name>
</gene>
<keyword evidence="1" id="KW-1133">Transmembrane helix</keyword>
<dbReference type="PANTHER" id="PTHR45138:SF9">
    <property type="entry name" value="DIGUANYLATE CYCLASE DGCM-RELATED"/>
    <property type="match status" value="1"/>
</dbReference>